<dbReference type="InterPro" id="IPR030312">
    <property type="entry name" value="IRAK1BP1"/>
</dbReference>
<dbReference type="GO" id="GO:0016301">
    <property type="term" value="F:kinase activity"/>
    <property type="evidence" value="ECO:0007669"/>
    <property type="project" value="UniProtKB-KW"/>
</dbReference>
<accession>A0AAJ7UCC7</accession>
<dbReference type="GO" id="GO:0005737">
    <property type="term" value="C:cytoplasm"/>
    <property type="evidence" value="ECO:0007669"/>
    <property type="project" value="UniProtKB-SubCell"/>
</dbReference>
<feature type="region of interest" description="Disordered" evidence="6">
    <location>
        <begin position="15"/>
        <end position="45"/>
    </location>
</feature>
<proteinExistence type="inferred from homology"/>
<dbReference type="AlphaFoldDB" id="A0AAJ7UCC7"/>
<name>A0AAJ7UCC7_PETMA</name>
<sequence length="282" mass="30104">MAARVFATLMAAPRSCGGHPAASSFPPFPSSSSCPTSPPSRGREVRVVGRAELRGAPDRARLSVRVRSAAKREARSAERSAVRRAEYAESSVRRARGVQDADVTVLKSLDRLDGLYVMTVEVVAEFSDFQAMHAVRNQLVEKLDSCVDVASPVYHLTALARDNYRRQACLLAVASARRKAHEVCRLLGLSLGRPLSVHELPAADAAAAAAAADDDEWPLPAVCSARRDRGLASADPNAAVASTPPSLREHVEAATEAVRSGVAAVFELRPPQRAGAGRRRGR</sequence>
<keyword evidence="8" id="KW-0808">Transferase</keyword>
<gene>
    <name evidence="8" type="primary">IRAK1BP1</name>
</gene>
<evidence type="ECO:0000256" key="6">
    <source>
        <dbReference type="SAM" id="MobiDB-lite"/>
    </source>
</evidence>
<comment type="similarity">
    <text evidence="3">Belongs to the IRAK1BP1 family.</text>
</comment>
<protein>
    <submittedName>
        <fullName evidence="8">Interleukin-1 receptor-associated kinase 1-binding protein 1</fullName>
    </submittedName>
</protein>
<organism evidence="7 8">
    <name type="scientific">Petromyzon marinus</name>
    <name type="common">Sea lamprey</name>
    <dbReference type="NCBI Taxonomy" id="7757"/>
    <lineage>
        <taxon>Eukaryota</taxon>
        <taxon>Metazoa</taxon>
        <taxon>Chordata</taxon>
        <taxon>Craniata</taxon>
        <taxon>Vertebrata</taxon>
        <taxon>Cyclostomata</taxon>
        <taxon>Hyperoartia</taxon>
        <taxon>Petromyzontiformes</taxon>
        <taxon>Petromyzontidae</taxon>
        <taxon>Petromyzon</taxon>
    </lineage>
</organism>
<keyword evidence="7" id="KW-1185">Reference proteome</keyword>
<dbReference type="Pfam" id="PF04402">
    <property type="entry name" value="SIMPL"/>
    <property type="match status" value="1"/>
</dbReference>
<dbReference type="PROSITE" id="PS51257">
    <property type="entry name" value="PROKAR_LIPOPROTEIN"/>
    <property type="match status" value="1"/>
</dbReference>
<comment type="subcellular location">
    <subcellularLocation>
        <location evidence="2">Cytoplasm</location>
    </subcellularLocation>
    <subcellularLocation>
        <location evidence="1">Nucleus</location>
    </subcellularLocation>
</comment>
<dbReference type="Gene3D" id="3.30.110.170">
    <property type="entry name" value="Protein of unknown function (DUF541), domain 1"/>
    <property type="match status" value="1"/>
</dbReference>
<dbReference type="PANTHER" id="PTHR18842">
    <property type="entry name" value="INTERLEUKIN-1 RECEPTOR-ASSOCIATED KINASE 1-BINDING PROTEIN 1"/>
    <property type="match status" value="1"/>
</dbReference>
<dbReference type="GO" id="GO:0006955">
    <property type="term" value="P:immune response"/>
    <property type="evidence" value="ECO:0007669"/>
    <property type="project" value="InterPro"/>
</dbReference>
<dbReference type="CTD" id="134728"/>
<dbReference type="KEGG" id="pmrn:116955594"/>
<evidence type="ECO:0000256" key="3">
    <source>
        <dbReference type="ARBA" id="ARBA00005509"/>
    </source>
</evidence>
<evidence type="ECO:0000256" key="5">
    <source>
        <dbReference type="ARBA" id="ARBA00023242"/>
    </source>
</evidence>
<keyword evidence="5" id="KW-0539">Nucleus</keyword>
<evidence type="ECO:0000256" key="4">
    <source>
        <dbReference type="ARBA" id="ARBA00022490"/>
    </source>
</evidence>
<keyword evidence="4" id="KW-0963">Cytoplasm</keyword>
<dbReference type="PANTHER" id="PTHR18842:SF2">
    <property type="entry name" value="INTERLEUKIN-1 RECEPTOR-ASSOCIATED KINASE 1-BINDING PROTEIN 1"/>
    <property type="match status" value="1"/>
</dbReference>
<evidence type="ECO:0000313" key="7">
    <source>
        <dbReference type="Proteomes" id="UP001318040"/>
    </source>
</evidence>
<feature type="compositionally biased region" description="Low complexity" evidence="6">
    <location>
        <begin position="20"/>
        <end position="35"/>
    </location>
</feature>
<keyword evidence="8" id="KW-0675">Receptor</keyword>
<dbReference type="GO" id="GO:0005634">
    <property type="term" value="C:nucleus"/>
    <property type="evidence" value="ECO:0007669"/>
    <property type="project" value="UniProtKB-SubCell"/>
</dbReference>
<dbReference type="InterPro" id="IPR007497">
    <property type="entry name" value="SIMPL/DUF541"/>
</dbReference>
<evidence type="ECO:0000313" key="8">
    <source>
        <dbReference type="RefSeq" id="XP_032832635.1"/>
    </source>
</evidence>
<evidence type="ECO:0000256" key="1">
    <source>
        <dbReference type="ARBA" id="ARBA00004123"/>
    </source>
</evidence>
<keyword evidence="8" id="KW-0418">Kinase</keyword>
<dbReference type="Proteomes" id="UP001318040">
    <property type="component" value="Chromosome 60"/>
</dbReference>
<reference evidence="8" key="1">
    <citation type="submission" date="2025-08" db="UniProtKB">
        <authorList>
            <consortium name="RefSeq"/>
        </authorList>
    </citation>
    <scope>IDENTIFICATION</scope>
    <source>
        <tissue evidence="8">Sperm</tissue>
    </source>
</reference>
<dbReference type="RefSeq" id="XP_032832635.1">
    <property type="nucleotide sequence ID" value="XM_032976744.1"/>
</dbReference>
<dbReference type="GO" id="GO:0043123">
    <property type="term" value="P:positive regulation of canonical NF-kappaB signal transduction"/>
    <property type="evidence" value="ECO:0007669"/>
    <property type="project" value="InterPro"/>
</dbReference>
<dbReference type="Gene3D" id="3.30.70.2970">
    <property type="entry name" value="Protein of unknown function (DUF541), domain 2"/>
    <property type="match status" value="1"/>
</dbReference>
<evidence type="ECO:0000256" key="2">
    <source>
        <dbReference type="ARBA" id="ARBA00004496"/>
    </source>
</evidence>